<dbReference type="InParanoid" id="G3JRN6"/>
<dbReference type="OMA" id="GHRGQMH"/>
<dbReference type="OrthoDB" id="16820at2759"/>
<dbReference type="PANTHER" id="PTHR13789">
    <property type="entry name" value="MONOOXYGENASE"/>
    <property type="match status" value="1"/>
</dbReference>
<dbReference type="VEuPathDB" id="FungiDB:CCM_08470"/>
<dbReference type="Gene3D" id="3.50.50.60">
    <property type="entry name" value="FAD/NAD(P)-binding domain"/>
    <property type="match status" value="1"/>
</dbReference>
<gene>
    <name evidence="7" type="ORF">CCM_08470</name>
</gene>
<keyword evidence="8" id="KW-1185">Reference proteome</keyword>
<dbReference type="RefSeq" id="XP_006673671.1">
    <property type="nucleotide sequence ID" value="XM_006673608.1"/>
</dbReference>
<reference evidence="7 8" key="1">
    <citation type="journal article" date="2011" name="Genome Biol.">
        <title>Genome sequence of the insect pathogenic fungus Cordyceps militaris, a valued traditional Chinese medicine.</title>
        <authorList>
            <person name="Zheng P."/>
            <person name="Xia Y."/>
            <person name="Xiao G."/>
            <person name="Xiong C."/>
            <person name="Hu X."/>
            <person name="Zhang S."/>
            <person name="Zheng H."/>
            <person name="Huang Y."/>
            <person name="Zhou Y."/>
            <person name="Wang S."/>
            <person name="Zhao G.P."/>
            <person name="Liu X."/>
            <person name="St Leger R.J."/>
            <person name="Wang C."/>
        </authorList>
    </citation>
    <scope>NUCLEOTIDE SEQUENCE [LARGE SCALE GENOMIC DNA]</scope>
    <source>
        <strain evidence="7 8">CM01</strain>
    </source>
</reference>
<dbReference type="InterPro" id="IPR002938">
    <property type="entry name" value="FAD-bd"/>
</dbReference>
<evidence type="ECO:0000256" key="1">
    <source>
        <dbReference type="ARBA" id="ARBA00007992"/>
    </source>
</evidence>
<evidence type="ECO:0000256" key="2">
    <source>
        <dbReference type="ARBA" id="ARBA00022630"/>
    </source>
</evidence>
<dbReference type="InterPro" id="IPR050493">
    <property type="entry name" value="FAD-dep_Monooxygenase_BioMet"/>
</dbReference>
<feature type="domain" description="FAD-binding" evidence="6">
    <location>
        <begin position="6"/>
        <end position="178"/>
    </location>
</feature>
<dbReference type="AlphaFoldDB" id="G3JRN6"/>
<feature type="domain" description="FAD-binding" evidence="6">
    <location>
        <begin position="328"/>
        <end position="361"/>
    </location>
</feature>
<accession>G3JRN6</accession>
<evidence type="ECO:0000256" key="3">
    <source>
        <dbReference type="ARBA" id="ARBA00022827"/>
    </source>
</evidence>
<keyword evidence="5 7" id="KW-0503">Monooxygenase</keyword>
<keyword evidence="3" id="KW-0274">FAD</keyword>
<protein>
    <submittedName>
        <fullName evidence="7">Monooxygenase, putative</fullName>
    </submittedName>
</protein>
<dbReference type="EMBL" id="JH126405">
    <property type="protein sequence ID" value="EGX88426.1"/>
    <property type="molecule type" value="Genomic_DNA"/>
</dbReference>
<organism evidence="7 8">
    <name type="scientific">Cordyceps militaris (strain CM01)</name>
    <name type="common">Caterpillar fungus</name>
    <dbReference type="NCBI Taxonomy" id="983644"/>
    <lineage>
        <taxon>Eukaryota</taxon>
        <taxon>Fungi</taxon>
        <taxon>Dikarya</taxon>
        <taxon>Ascomycota</taxon>
        <taxon>Pezizomycotina</taxon>
        <taxon>Sordariomycetes</taxon>
        <taxon>Hypocreomycetidae</taxon>
        <taxon>Hypocreales</taxon>
        <taxon>Cordycipitaceae</taxon>
        <taxon>Cordyceps</taxon>
    </lineage>
</organism>
<dbReference type="HOGENOM" id="CLU_009665_19_1_1"/>
<dbReference type="InterPro" id="IPR036188">
    <property type="entry name" value="FAD/NAD-bd_sf"/>
</dbReference>
<proteinExistence type="inferred from homology"/>
<dbReference type="Proteomes" id="UP000001610">
    <property type="component" value="Unassembled WGS sequence"/>
</dbReference>
<keyword evidence="2" id="KW-0285">Flavoprotein</keyword>
<evidence type="ECO:0000313" key="8">
    <source>
        <dbReference type="Proteomes" id="UP000001610"/>
    </source>
</evidence>
<dbReference type="GeneID" id="18170477"/>
<dbReference type="STRING" id="983644.G3JRN6"/>
<sequence>MTGDRLHVLIVGGGFGGLTAAIECRRRGMDVTVIETYPTSLAYGDIIDFFPNGGRIIEAWEDGRVGRALMRVCINQGDQLQYCKADGTVIWAEDWILEPHHFWRQYGGHRGQMHKVILEYAEELGVEFRYGDRVVRYVDDGARKPGVVTASGREYSADVVVAADGPRSVSRQQVLGLPDTKVNSGYAIFRAHFNLTEEHRKNPALEIFCDPTTDMTKLWVAKDLHMIIYTWNKGKDIGWVLTHKASQPRSKDKPCAGTATNNHFQDTEDIGESWSFPGKKADVLACLAEGGFEQRLSEVVQATPDAKIVDYKLVWRDPLATWLSPSARTVVIGDAAHCHLPTSAQGGSQAMEDGVALAVCLRRAAGDVPLALRVMERIRFNRSHVTHMASITVRDGYHNFDFDGDGILENPQVLNLPRPEWVIEYDIERESEEHFEKLAADVRAGKEGSIQELALPAGGDYNEESRKVGATKVAVA</sequence>
<dbReference type="PRINTS" id="PR00420">
    <property type="entry name" value="RNGMNOXGNASE"/>
</dbReference>
<evidence type="ECO:0000256" key="5">
    <source>
        <dbReference type="ARBA" id="ARBA00023033"/>
    </source>
</evidence>
<comment type="similarity">
    <text evidence="1">Belongs to the paxM FAD-dependent monooxygenase family.</text>
</comment>
<evidence type="ECO:0000256" key="4">
    <source>
        <dbReference type="ARBA" id="ARBA00023002"/>
    </source>
</evidence>
<dbReference type="PANTHER" id="PTHR13789:SF236">
    <property type="entry name" value="MONOOXYGENASE, PUTATIVE (AFU_ORTHOLOGUE AFUA_6G12060)-RELATED"/>
    <property type="match status" value="1"/>
</dbReference>
<name>G3JRN6_CORMM</name>
<dbReference type="GO" id="GO:0004497">
    <property type="term" value="F:monooxygenase activity"/>
    <property type="evidence" value="ECO:0007669"/>
    <property type="project" value="UniProtKB-KW"/>
</dbReference>
<evidence type="ECO:0000313" key="7">
    <source>
        <dbReference type="EMBL" id="EGX88426.1"/>
    </source>
</evidence>
<keyword evidence="4" id="KW-0560">Oxidoreductase</keyword>
<dbReference type="KEGG" id="cmt:CCM_08470"/>
<evidence type="ECO:0000259" key="6">
    <source>
        <dbReference type="Pfam" id="PF01494"/>
    </source>
</evidence>
<dbReference type="SUPFAM" id="SSF51905">
    <property type="entry name" value="FAD/NAD(P)-binding domain"/>
    <property type="match status" value="1"/>
</dbReference>
<dbReference type="eggNOG" id="KOG2614">
    <property type="taxonomic scope" value="Eukaryota"/>
</dbReference>
<dbReference type="GO" id="GO:0071949">
    <property type="term" value="F:FAD binding"/>
    <property type="evidence" value="ECO:0007669"/>
    <property type="project" value="InterPro"/>
</dbReference>
<dbReference type="Pfam" id="PF01494">
    <property type="entry name" value="FAD_binding_3"/>
    <property type="match status" value="2"/>
</dbReference>